<dbReference type="PROSITE" id="PS51677">
    <property type="entry name" value="NODB"/>
    <property type="match status" value="1"/>
</dbReference>
<proteinExistence type="predicted"/>
<dbReference type="InterPro" id="IPR029063">
    <property type="entry name" value="SAM-dependent_MTases_sf"/>
</dbReference>
<dbReference type="GO" id="GO:0008168">
    <property type="term" value="F:methyltransferase activity"/>
    <property type="evidence" value="ECO:0007669"/>
    <property type="project" value="UniProtKB-KW"/>
</dbReference>
<dbReference type="GO" id="GO:0032259">
    <property type="term" value="P:methylation"/>
    <property type="evidence" value="ECO:0007669"/>
    <property type="project" value="UniProtKB-KW"/>
</dbReference>
<keyword evidence="2" id="KW-0808">Transferase</keyword>
<dbReference type="InterPro" id="IPR011330">
    <property type="entry name" value="Glyco_hydro/deAcase_b/a-brl"/>
</dbReference>
<evidence type="ECO:0000259" key="1">
    <source>
        <dbReference type="PROSITE" id="PS51677"/>
    </source>
</evidence>
<dbReference type="SUPFAM" id="SSF53335">
    <property type="entry name" value="S-adenosyl-L-methionine-dependent methyltransferases"/>
    <property type="match status" value="1"/>
</dbReference>
<sequence>MFNGAKKYIRKIFKQDIISIFKIQIKDIDYLEIIDNHIYYVKRNKLFVIYDCNKININSLEDYSREYKINLYCISIWQLNNKLYCSAKNEENLYNIIDIFNNVVIYTYEYPILEEYLKINKKQGLFLFDSCDKNQSIVLSISVNNKINVILDENVKILSIAYLKPYIYVSIKKYKESIIKIISQIGIFGKIKKISKEVTCGLYYKLMVKNKELLLCQDGPTKIFNLNKKIVFDDSIGSNIGSQVNSYITITNKFRRTYLLFSTWRNTKNYPKSCLYFIRNETKRLVKNYDNIEYSDKLKWSGYKSYRIGKLCFDEKIIFCNKYDYPMVVEFSNYSYKNLINSVVSFCDDKTIIMDDKIKNIENIQTNKYINNFNKNDLTSIKSTNFFITIDTEQHVKNIPFALTGEGLEKQCGVYLIMDILEKYSLKGVFFVNIYEHKNFNGVIERIIKDINDRGHEVGLHYHANSSSKWKNNLIEYSLNEQVDILNYGKNFIFNIIGKYPLSFRGGGYQINMDTFKALEICGFKYDSSAFVSYKQNIIYNSINKITKYNNIIEFPVTTNFLFGYLTKLDLNAQGNANDMLNIMNTHRFNGLENIIVMLHSFSFIKWYKGNDERLKSKLKFTGNRYAIGVNDNLIKEFEIFCKNISDNNEFKNVLFEDLKKEEIEECLVSEKDFVPKNIIEYNNGENICPICENKVSFQEYRNRKNAICPKCRSLERMRFKYLYLKRNLHIDIMKDKNILHIGPAMCVYDKLKLLNQVNYITSDPFSDSMYKYPLENIPFKDNYFDIIICIGILIHVLDDDKCLKEMYRLLSKNGKLILWVGDLYDDKTIERYNRADFDKMKAISFDYPMNLSDGKTILLDDGSIGYNPRYSTRTYGKDFIQKLKNIGYHVDIVNSKDIAGYRKYGLIENDILIIGSKL</sequence>
<dbReference type="RefSeq" id="WP_044598333.1">
    <property type="nucleotide sequence ID" value="NZ_CP063079.1"/>
</dbReference>
<evidence type="ECO:0000313" key="3">
    <source>
        <dbReference type="Proteomes" id="UP000595070"/>
    </source>
</evidence>
<dbReference type="Gene3D" id="3.20.20.370">
    <property type="entry name" value="Glycoside hydrolase/deacetylase"/>
    <property type="match status" value="1"/>
</dbReference>
<name>A0ABX6TSY3_9BACT</name>
<dbReference type="SUPFAM" id="SSF88713">
    <property type="entry name" value="Glycoside hydrolase/deacetylase"/>
    <property type="match status" value="1"/>
</dbReference>
<protein>
    <submittedName>
        <fullName evidence="2">Methyltransferase domain-containing protein</fullName>
    </submittedName>
</protein>
<keyword evidence="2" id="KW-0489">Methyltransferase</keyword>
<dbReference type="InterPro" id="IPR002509">
    <property type="entry name" value="NODB_dom"/>
</dbReference>
<keyword evidence="3" id="KW-1185">Reference proteome</keyword>
<dbReference type="PANTHER" id="PTHR47561">
    <property type="entry name" value="POLYSACCHARIDE DEACETYLASE FAMILY PROTEIN (AFU_ORTHOLOGUE AFUA_6G05030)"/>
    <property type="match status" value="1"/>
</dbReference>
<evidence type="ECO:0000313" key="2">
    <source>
        <dbReference type="EMBL" id="QOQ88284.1"/>
    </source>
</evidence>
<feature type="domain" description="NodB homology" evidence="1">
    <location>
        <begin position="397"/>
        <end position="595"/>
    </location>
</feature>
<dbReference type="EMBL" id="CP063079">
    <property type="protein sequence ID" value="QOQ88284.1"/>
    <property type="molecule type" value="Genomic_DNA"/>
</dbReference>
<organism evidence="2 3">
    <name type="scientific">Campylobacter peloridis</name>
    <dbReference type="NCBI Taxonomy" id="488546"/>
    <lineage>
        <taxon>Bacteria</taxon>
        <taxon>Pseudomonadati</taxon>
        <taxon>Campylobacterota</taxon>
        <taxon>Epsilonproteobacteria</taxon>
        <taxon>Campylobacterales</taxon>
        <taxon>Campylobacteraceae</taxon>
        <taxon>Campylobacter</taxon>
    </lineage>
</organism>
<dbReference type="Pfam" id="PF08241">
    <property type="entry name" value="Methyltransf_11"/>
    <property type="match status" value="1"/>
</dbReference>
<dbReference type="InterPro" id="IPR013216">
    <property type="entry name" value="Methyltransf_11"/>
</dbReference>
<gene>
    <name evidence="2" type="ORF">IMC75_04745</name>
</gene>
<accession>A0ABX6TSY3</accession>
<dbReference type="PANTHER" id="PTHR47561:SF1">
    <property type="entry name" value="POLYSACCHARIDE DEACETYLASE FAMILY PROTEIN (AFU_ORTHOLOGUE AFUA_6G05030)"/>
    <property type="match status" value="1"/>
</dbReference>
<dbReference type="Gene3D" id="3.40.50.150">
    <property type="entry name" value="Vaccinia Virus protein VP39"/>
    <property type="match status" value="1"/>
</dbReference>
<reference evidence="2 3" key="1">
    <citation type="submission" date="2020-10" db="EMBL/GenBank/DDBJ databases">
        <title>Campylobacter and Helicobacter PacBio genomes.</title>
        <authorList>
            <person name="Lane C."/>
        </authorList>
    </citation>
    <scope>NUCLEOTIDE SEQUENCE [LARGE SCALE GENOMIC DNA]</scope>
    <source>
        <strain evidence="2 3">2016D-0074</strain>
    </source>
</reference>
<dbReference type="Proteomes" id="UP000595070">
    <property type="component" value="Chromosome"/>
</dbReference>